<dbReference type="PANTHER" id="PTHR37953">
    <property type="entry name" value="UPF0127 PROTEIN MJ1496"/>
    <property type="match status" value="1"/>
</dbReference>
<dbReference type="Gene3D" id="2.60.120.1140">
    <property type="entry name" value="Protein of unknown function DUF192"/>
    <property type="match status" value="1"/>
</dbReference>
<organism evidence="1 2">
    <name type="scientific">Candidatus Nomurabacteria bacterium CG1_02_43_90</name>
    <dbReference type="NCBI Taxonomy" id="1805281"/>
    <lineage>
        <taxon>Bacteria</taxon>
        <taxon>Candidatus Nomuraibacteriota</taxon>
    </lineage>
</organism>
<dbReference type="STRING" id="1805281.AUJ77_01845"/>
<dbReference type="AlphaFoldDB" id="A0A1J4V911"/>
<sequence length="128" mass="14389">MFAVPLEKETRIKVFLGGQEVVVSIADTPLLQEQGLSGHNPLGGKEGMLFVFDAPEQTGFWMKDMGFPLDIIWFDQDQRIVDVWENASLDSYPEIVTPRAPAKFVLEVPAGFFAKYKLKTGNILEITR</sequence>
<name>A0A1J4V911_9BACT</name>
<reference evidence="1 2" key="1">
    <citation type="journal article" date="2016" name="Environ. Microbiol.">
        <title>Genomic resolution of a cold subsurface aquifer community provides metabolic insights for novel microbes adapted to high CO concentrations.</title>
        <authorList>
            <person name="Probst A.J."/>
            <person name="Castelle C.J."/>
            <person name="Singh A."/>
            <person name="Brown C.T."/>
            <person name="Anantharaman K."/>
            <person name="Sharon I."/>
            <person name="Hug L.A."/>
            <person name="Burstein D."/>
            <person name="Emerson J.B."/>
            <person name="Thomas B.C."/>
            <person name="Banfield J.F."/>
        </authorList>
    </citation>
    <scope>NUCLEOTIDE SEQUENCE [LARGE SCALE GENOMIC DNA]</scope>
    <source>
        <strain evidence="1">CG1_02_43_90</strain>
    </source>
</reference>
<proteinExistence type="predicted"/>
<protein>
    <recommendedName>
        <fullName evidence="3">DUF192 domain-containing protein</fullName>
    </recommendedName>
</protein>
<accession>A0A1J4V911</accession>
<dbReference type="PANTHER" id="PTHR37953:SF1">
    <property type="entry name" value="UPF0127 PROTEIN MJ1496"/>
    <property type="match status" value="1"/>
</dbReference>
<dbReference type="Pfam" id="PF02643">
    <property type="entry name" value="DUF192"/>
    <property type="match status" value="1"/>
</dbReference>
<dbReference type="InterPro" id="IPR003795">
    <property type="entry name" value="DUF192"/>
</dbReference>
<dbReference type="Proteomes" id="UP000181992">
    <property type="component" value="Unassembled WGS sequence"/>
</dbReference>
<evidence type="ECO:0000313" key="1">
    <source>
        <dbReference type="EMBL" id="OIO30751.1"/>
    </source>
</evidence>
<comment type="caution">
    <text evidence="1">The sequence shown here is derived from an EMBL/GenBank/DDBJ whole genome shotgun (WGS) entry which is preliminary data.</text>
</comment>
<dbReference type="EMBL" id="MNVN01000014">
    <property type="protein sequence ID" value="OIO30751.1"/>
    <property type="molecule type" value="Genomic_DNA"/>
</dbReference>
<dbReference type="InterPro" id="IPR038695">
    <property type="entry name" value="Saro_0823-like_sf"/>
</dbReference>
<evidence type="ECO:0008006" key="3">
    <source>
        <dbReference type="Google" id="ProtNLM"/>
    </source>
</evidence>
<evidence type="ECO:0000313" key="2">
    <source>
        <dbReference type="Proteomes" id="UP000181992"/>
    </source>
</evidence>
<gene>
    <name evidence="1" type="ORF">AUJ77_01845</name>
</gene>